<evidence type="ECO:0000256" key="2">
    <source>
        <dbReference type="ARBA" id="ARBA00022475"/>
    </source>
</evidence>
<organism evidence="9 10">
    <name type="scientific">Leeuwenhoekiella nanhaiensis</name>
    <dbReference type="NCBI Taxonomy" id="1655491"/>
    <lineage>
        <taxon>Bacteria</taxon>
        <taxon>Pseudomonadati</taxon>
        <taxon>Bacteroidota</taxon>
        <taxon>Flavobacteriia</taxon>
        <taxon>Flavobacteriales</taxon>
        <taxon>Flavobacteriaceae</taxon>
        <taxon>Leeuwenhoekiella</taxon>
    </lineage>
</organism>
<feature type="transmembrane region" description="Helical" evidence="6">
    <location>
        <begin position="21"/>
        <end position="43"/>
    </location>
</feature>
<dbReference type="InterPro" id="IPR050250">
    <property type="entry name" value="Macrolide_Exporter_MacB"/>
</dbReference>
<evidence type="ECO:0000313" key="9">
    <source>
        <dbReference type="EMBL" id="PHQ29914.1"/>
    </source>
</evidence>
<proteinExistence type="predicted"/>
<evidence type="ECO:0000256" key="6">
    <source>
        <dbReference type="SAM" id="Phobius"/>
    </source>
</evidence>
<evidence type="ECO:0000256" key="4">
    <source>
        <dbReference type="ARBA" id="ARBA00022989"/>
    </source>
</evidence>
<sequence>MLKNYIKIAWRNIWNNKLFSFINVISLAIGFSASFVIGLMVYYDFTFDKFHKDGDRIYRATTQFISPEGTDHFNGVNALLADALKQDVSGLENVSAFYTYRPLKVEVESRDLVFKKPNHVIFTDSDYFKVIDYNWLAGNKATSLLEPNEVVLTQQRAESYFPNTPVENLIGKILMYNDSIPAKITGVVANFEERSDFVFQEFISLPTALQSDLKSMVTNTIWDSYNSDAQVLFKTLPGVAGNTIQEQLDNLSKSRADKDDLADGEWSRFYAQPLEELHFDTRYGTFDYSVPQASKKVLLNLGIVALFLLLLGSINFINLTTAQATQRAREIGIRKTLGSSKKQLIFQFLGETFLLTLLSALVSVVLAFWLLRVFAGFIPSGLNFGLFANPWIITAMLVLLVVVTLLSGMYPAFVLSGFKPVSVLKNRLSSQTSATGFRKGLTVFQFVVAQVFIIGTLLVGKQIDYLMHKDIGVNTANIAYVKLPWNDAAITKKKLLKNKLATIPELSTISLGGAPPASMYINSNLVEFSKDGETIEVLQEQRFGDATYFDLYGLELLAGRKPINDTIKEYVINETMLHKLGFTAPEEAVGQQLLMGSKSYPIVGVMRDFNEKPLNSDIQPVVFVGDIYRDWFSQFNMLHFKIEPKTQDLAGTLEKVEDIWKSVYPDSDFEIQFMDETVANFYRSQQRTQKLLNWATGLAILISALGLLALVIYTTERRIKEIGIRKVLGASLMELQVLLCKDFLKLIAIAFVIAAPIAYWRMHIWLEDFAYKTEMSWWVFALSGIGMVVLALAIMSFKTLRTAMRNPVKSLRTE</sequence>
<feature type="transmembrane region" description="Helical" evidence="6">
    <location>
        <begin position="391"/>
        <end position="418"/>
    </location>
</feature>
<evidence type="ECO:0000256" key="5">
    <source>
        <dbReference type="ARBA" id="ARBA00023136"/>
    </source>
</evidence>
<keyword evidence="2" id="KW-1003">Cell membrane</keyword>
<keyword evidence="4 6" id="KW-1133">Transmembrane helix</keyword>
<accession>A0A2G1VT42</accession>
<dbReference type="Pfam" id="PF12704">
    <property type="entry name" value="MacB_PCD"/>
    <property type="match status" value="2"/>
</dbReference>
<feature type="transmembrane region" description="Helical" evidence="6">
    <location>
        <begin position="344"/>
        <end position="371"/>
    </location>
</feature>
<dbReference type="PANTHER" id="PTHR30572">
    <property type="entry name" value="MEMBRANE COMPONENT OF TRANSPORTER-RELATED"/>
    <property type="match status" value="1"/>
</dbReference>
<evidence type="ECO:0000256" key="1">
    <source>
        <dbReference type="ARBA" id="ARBA00004651"/>
    </source>
</evidence>
<dbReference type="Proteomes" id="UP000229433">
    <property type="component" value="Unassembled WGS sequence"/>
</dbReference>
<keyword evidence="9" id="KW-0131">Cell cycle</keyword>
<reference evidence="9 10" key="1">
    <citation type="submission" date="2017-08" db="EMBL/GenBank/DDBJ databases">
        <title>The whole genome shortgun sequences of strain Leeuwenhoekiella nanhaiensis G18 from the South China Sea.</title>
        <authorList>
            <person name="Liu Q."/>
        </authorList>
    </citation>
    <scope>NUCLEOTIDE SEQUENCE [LARGE SCALE GENOMIC DNA]</scope>
    <source>
        <strain evidence="9 10">G18</strain>
    </source>
</reference>
<dbReference type="GO" id="GO:0005886">
    <property type="term" value="C:plasma membrane"/>
    <property type="evidence" value="ECO:0007669"/>
    <property type="project" value="UniProtKB-SubCell"/>
</dbReference>
<protein>
    <submittedName>
        <fullName evidence="9">Cell division protein FtsX</fullName>
    </submittedName>
</protein>
<dbReference type="Pfam" id="PF02687">
    <property type="entry name" value="FtsX"/>
    <property type="match status" value="2"/>
</dbReference>
<dbReference type="PANTHER" id="PTHR30572:SF18">
    <property type="entry name" value="ABC-TYPE MACROLIDE FAMILY EXPORT SYSTEM PERMEASE COMPONENT 2"/>
    <property type="match status" value="1"/>
</dbReference>
<dbReference type="GO" id="GO:0022857">
    <property type="term" value="F:transmembrane transporter activity"/>
    <property type="evidence" value="ECO:0007669"/>
    <property type="project" value="TreeGrafter"/>
</dbReference>
<evidence type="ECO:0000313" key="10">
    <source>
        <dbReference type="Proteomes" id="UP000229433"/>
    </source>
</evidence>
<comment type="caution">
    <text evidence="9">The sequence shown here is derived from an EMBL/GenBank/DDBJ whole genome shotgun (WGS) entry which is preliminary data.</text>
</comment>
<dbReference type="InterPro" id="IPR025857">
    <property type="entry name" value="MacB_PCD"/>
</dbReference>
<evidence type="ECO:0000259" key="8">
    <source>
        <dbReference type="Pfam" id="PF12704"/>
    </source>
</evidence>
<evidence type="ECO:0000256" key="3">
    <source>
        <dbReference type="ARBA" id="ARBA00022692"/>
    </source>
</evidence>
<feature type="transmembrane region" description="Helical" evidence="6">
    <location>
        <begin position="777"/>
        <end position="797"/>
    </location>
</feature>
<feature type="transmembrane region" description="Helical" evidence="6">
    <location>
        <begin position="297"/>
        <end position="319"/>
    </location>
</feature>
<evidence type="ECO:0000259" key="7">
    <source>
        <dbReference type="Pfam" id="PF02687"/>
    </source>
</evidence>
<feature type="transmembrane region" description="Helical" evidence="6">
    <location>
        <begin position="743"/>
        <end position="762"/>
    </location>
</feature>
<feature type="domain" description="ABC3 transporter permease C-terminal" evidence="7">
    <location>
        <begin position="697"/>
        <end position="803"/>
    </location>
</feature>
<keyword evidence="5 6" id="KW-0472">Membrane</keyword>
<keyword evidence="10" id="KW-1185">Reference proteome</keyword>
<dbReference type="AlphaFoldDB" id="A0A2G1VT42"/>
<dbReference type="InterPro" id="IPR003838">
    <property type="entry name" value="ABC3_permease_C"/>
</dbReference>
<name>A0A2G1VT42_9FLAO</name>
<feature type="domain" description="MacB-like periplasmic core" evidence="8">
    <location>
        <begin position="20"/>
        <end position="250"/>
    </location>
</feature>
<dbReference type="OrthoDB" id="5933722at2"/>
<comment type="subcellular location">
    <subcellularLocation>
        <location evidence="1">Cell membrane</location>
        <topology evidence="1">Multi-pass membrane protein</topology>
    </subcellularLocation>
</comment>
<gene>
    <name evidence="9" type="ORF">CJ305_08060</name>
</gene>
<dbReference type="RefSeq" id="WP_099645755.1">
    <property type="nucleotide sequence ID" value="NZ_KZ319289.1"/>
</dbReference>
<dbReference type="GO" id="GO:0051301">
    <property type="term" value="P:cell division"/>
    <property type="evidence" value="ECO:0007669"/>
    <property type="project" value="UniProtKB-KW"/>
</dbReference>
<feature type="domain" description="ABC3 transporter permease C-terminal" evidence="7">
    <location>
        <begin position="303"/>
        <end position="417"/>
    </location>
</feature>
<feature type="domain" description="MacB-like periplasmic core" evidence="8">
    <location>
        <begin position="448"/>
        <end position="625"/>
    </location>
</feature>
<feature type="transmembrane region" description="Helical" evidence="6">
    <location>
        <begin position="691"/>
        <end position="713"/>
    </location>
</feature>
<dbReference type="EMBL" id="NQXA01000003">
    <property type="protein sequence ID" value="PHQ29914.1"/>
    <property type="molecule type" value="Genomic_DNA"/>
</dbReference>
<keyword evidence="9" id="KW-0132">Cell division</keyword>
<feature type="transmembrane region" description="Helical" evidence="6">
    <location>
        <begin position="439"/>
        <end position="459"/>
    </location>
</feature>
<keyword evidence="3 6" id="KW-0812">Transmembrane</keyword>